<dbReference type="SUPFAM" id="SSF51445">
    <property type="entry name" value="(Trans)glycosidases"/>
    <property type="match status" value="1"/>
</dbReference>
<accession>A0ABP6ZCW2</accession>
<feature type="domain" description="Glycoside hydrolase 35 catalytic" evidence="3">
    <location>
        <begin position="37"/>
        <end position="384"/>
    </location>
</feature>
<protein>
    <recommendedName>
        <fullName evidence="3">Glycoside hydrolase 35 catalytic domain-containing protein</fullName>
    </recommendedName>
</protein>
<evidence type="ECO:0000259" key="3">
    <source>
        <dbReference type="Pfam" id="PF01301"/>
    </source>
</evidence>
<dbReference type="InterPro" id="IPR001944">
    <property type="entry name" value="Glycoside_Hdrlase_35"/>
</dbReference>
<comment type="similarity">
    <text evidence="1 2">Belongs to the glycosyl hydrolase 35 family.</text>
</comment>
<evidence type="ECO:0000256" key="2">
    <source>
        <dbReference type="RuleBase" id="RU003679"/>
    </source>
</evidence>
<dbReference type="Proteomes" id="UP001501074">
    <property type="component" value="Unassembled WGS sequence"/>
</dbReference>
<evidence type="ECO:0000313" key="5">
    <source>
        <dbReference type="Proteomes" id="UP001501074"/>
    </source>
</evidence>
<proteinExistence type="inferred from homology"/>
<sequence length="770" mass="83577">MPAHDLITRHQDWSDPVTRPAMADVDPHHRIGLSSRSLLRDGRPWIPVSGEIHYSRVPRERWRERLLLMRSGGIDVISTYLIWLHHEPRPGQARFDGNRDVAAFVSLCAELDLNVVLRLGPWVHGEVRNGGFPDWVQQEPVRHRTDDPAYLDLVRPWFARLGQELGHLCGPGSPVVGLQLENELYTEPGHLLTLKAMARESGLSAPLWTATAWGGADLPADEVFPLWAGYGDGFWVDAQDGWAPNFRAHFSFSHEWDDPGVGADVRDLQAGTAPSGEGPVAPDRFPPATCELGGGMATTYHRRIVPAAADIAAVANAKLGSGSMWQGYYMYAGGLNPSDIGPAQESHATGYPNDLPVTDYDFHAAIGAAGLPSPSHAALRRQHAFLAAFGERLATMPASLPDQQPAGLDDSTTLRWAVRSDGYSGFVFVNWHQPHIALPTCRAVRLRVETPEGSTAFGPLDVPPGTIARWPFNLDLGGVILRSATASALTVLDDGTLVLVAETGIDVDLSIDAEVEVSGAGERLEQGRWRVPAASGGTVHLAGPSARADVVIVASGDADRVWVVEGTPERQVLLSDHPLWEDRGVVHVLADRRPRLRAVTAEGLRPAELHPAAPALPARPVTWVPVAAARPDPLPLYGSFHERASAPTPETVEERGTLYRLMDVGEPADGTRRLLEVEWAGDVAHLCVDGQVVADRFWDGTGWVIDLDTIAGAQGDQVSLRILPLHPQAPVWLDVAAHDRRRAVPGSLESLDAVTLSVHTQWLPTRGRRP</sequence>
<dbReference type="RefSeq" id="WP_231485185.1">
    <property type="nucleotide sequence ID" value="NZ_BAAAZO010000002.1"/>
</dbReference>
<dbReference type="Gene3D" id="3.20.20.80">
    <property type="entry name" value="Glycosidases"/>
    <property type="match status" value="1"/>
</dbReference>
<dbReference type="EMBL" id="BAAAZO010000002">
    <property type="protein sequence ID" value="GAA3602020.1"/>
    <property type="molecule type" value="Genomic_DNA"/>
</dbReference>
<dbReference type="PRINTS" id="PR00742">
    <property type="entry name" value="GLHYDRLASE35"/>
</dbReference>
<keyword evidence="5" id="KW-1185">Reference proteome</keyword>
<name>A0ABP6ZCW2_9ACTN</name>
<dbReference type="PANTHER" id="PTHR23421">
    <property type="entry name" value="BETA-GALACTOSIDASE RELATED"/>
    <property type="match status" value="1"/>
</dbReference>
<evidence type="ECO:0000313" key="4">
    <source>
        <dbReference type="EMBL" id="GAA3602020.1"/>
    </source>
</evidence>
<reference evidence="5" key="1">
    <citation type="journal article" date="2019" name="Int. J. Syst. Evol. Microbiol.">
        <title>The Global Catalogue of Microorganisms (GCM) 10K type strain sequencing project: providing services to taxonomists for standard genome sequencing and annotation.</title>
        <authorList>
            <consortium name="The Broad Institute Genomics Platform"/>
            <consortium name="The Broad Institute Genome Sequencing Center for Infectious Disease"/>
            <person name="Wu L."/>
            <person name="Ma J."/>
        </authorList>
    </citation>
    <scope>NUCLEOTIDE SEQUENCE [LARGE SCALE GENOMIC DNA]</scope>
    <source>
        <strain evidence="5">JCM 16902</strain>
    </source>
</reference>
<dbReference type="Pfam" id="PF01301">
    <property type="entry name" value="Glyco_hydro_35"/>
    <property type="match status" value="1"/>
</dbReference>
<organism evidence="4 5">
    <name type="scientific">Kineosporia mesophila</name>
    <dbReference type="NCBI Taxonomy" id="566012"/>
    <lineage>
        <taxon>Bacteria</taxon>
        <taxon>Bacillati</taxon>
        <taxon>Actinomycetota</taxon>
        <taxon>Actinomycetes</taxon>
        <taxon>Kineosporiales</taxon>
        <taxon>Kineosporiaceae</taxon>
        <taxon>Kineosporia</taxon>
    </lineage>
</organism>
<dbReference type="InterPro" id="IPR031330">
    <property type="entry name" value="Gly_Hdrlase_35_cat"/>
</dbReference>
<gene>
    <name evidence="4" type="ORF">GCM10022223_17220</name>
</gene>
<evidence type="ECO:0000256" key="1">
    <source>
        <dbReference type="ARBA" id="ARBA00009809"/>
    </source>
</evidence>
<comment type="caution">
    <text evidence="4">The sequence shown here is derived from an EMBL/GenBank/DDBJ whole genome shotgun (WGS) entry which is preliminary data.</text>
</comment>
<dbReference type="InterPro" id="IPR017853">
    <property type="entry name" value="GH"/>
</dbReference>